<dbReference type="Pfam" id="PF11848">
    <property type="entry name" value="DUF3368"/>
    <property type="match status" value="1"/>
</dbReference>
<accession>A0A078LLD9</accession>
<organism evidence="1">
    <name type="scientific">Citrobacter koseri</name>
    <name type="common">Citrobacter diversus</name>
    <dbReference type="NCBI Taxonomy" id="545"/>
    <lineage>
        <taxon>Bacteria</taxon>
        <taxon>Pseudomonadati</taxon>
        <taxon>Pseudomonadota</taxon>
        <taxon>Gammaproteobacteria</taxon>
        <taxon>Enterobacterales</taxon>
        <taxon>Enterobacteriaceae</taxon>
        <taxon>Citrobacter</taxon>
    </lineage>
</organism>
<dbReference type="AlphaFoldDB" id="A0A078LLD9"/>
<dbReference type="SUPFAM" id="SSF88723">
    <property type="entry name" value="PIN domain-like"/>
    <property type="match status" value="1"/>
</dbReference>
<dbReference type="EMBL" id="LK931336">
    <property type="protein sequence ID" value="CDZ85906.1"/>
    <property type="molecule type" value="Genomic_DNA"/>
</dbReference>
<dbReference type="InterPro" id="IPR029060">
    <property type="entry name" value="PIN-like_dom_sf"/>
</dbReference>
<name>A0A078LLD9_CITKO</name>
<evidence type="ECO:0000313" key="1">
    <source>
        <dbReference type="EMBL" id="CDZ85906.1"/>
    </source>
</evidence>
<gene>
    <name evidence="1" type="ORF">BN1086_04134</name>
</gene>
<dbReference type="InterPro" id="IPR021799">
    <property type="entry name" value="PIN-like_prokaryotic"/>
</dbReference>
<evidence type="ECO:0008006" key="2">
    <source>
        <dbReference type="Google" id="ProtNLM"/>
    </source>
</evidence>
<proteinExistence type="predicted"/>
<sequence>MPFECPRCVIDTNVLSDFYEGKCLDLIWQIYPGGVWIDPYVCEELKAKYNLDVQEQLTRLQLPYNFTNDYEPEHFIEMAEIKNRRRALKYADISCVVNARIHDATCLSADNAVYKTCAERGVKAARHGGLLQEAVRRRLIHKQQALMHFQFFLDRGLTMKSSVREQILASFE</sequence>
<dbReference type="PATRIC" id="fig|545.12.peg.4147"/>
<protein>
    <recommendedName>
        <fullName evidence="2">PIN domain-containing protein</fullName>
    </recommendedName>
</protein>
<reference evidence="1" key="1">
    <citation type="submission" date="2014-06" db="EMBL/GenBank/DDBJ databases">
        <authorList>
            <person name="Urmite Genomes Urmite Genomes"/>
        </authorList>
    </citation>
    <scope>NUCLEOTIDE SEQUENCE</scope>
</reference>